<evidence type="ECO:0000313" key="2">
    <source>
        <dbReference type="Proteomes" id="UP001203338"/>
    </source>
</evidence>
<gene>
    <name evidence="1" type="ORF">M3P05_00500</name>
</gene>
<organism evidence="1 2">
    <name type="scientific">Parendozoicomonas callyspongiae</name>
    <dbReference type="NCBI Taxonomy" id="2942213"/>
    <lineage>
        <taxon>Bacteria</taxon>
        <taxon>Pseudomonadati</taxon>
        <taxon>Pseudomonadota</taxon>
        <taxon>Gammaproteobacteria</taxon>
        <taxon>Oceanospirillales</taxon>
        <taxon>Endozoicomonadaceae</taxon>
        <taxon>Parendozoicomonas</taxon>
    </lineage>
</organism>
<sequence>MLKHGRFGPLIQALLATVLMNFEKKTEVSGWDFRAIVVLVNNRVVFKIWSGTPNILEYSNEKNPLGPIQGASDYLLD</sequence>
<accession>A0ABT0PAK9</accession>
<reference evidence="1 2" key="1">
    <citation type="submission" date="2022-05" db="EMBL/GenBank/DDBJ databases">
        <authorList>
            <person name="Park J.-S."/>
        </authorList>
    </citation>
    <scope>NUCLEOTIDE SEQUENCE [LARGE SCALE GENOMIC DNA]</scope>
    <source>
        <strain evidence="1 2">2012CJ34-2</strain>
    </source>
</reference>
<dbReference type="RefSeq" id="WP_249697265.1">
    <property type="nucleotide sequence ID" value="NZ_JAMFLX010000001.1"/>
</dbReference>
<protein>
    <submittedName>
        <fullName evidence="1">Uncharacterized protein</fullName>
    </submittedName>
</protein>
<comment type="caution">
    <text evidence="1">The sequence shown here is derived from an EMBL/GenBank/DDBJ whole genome shotgun (WGS) entry which is preliminary data.</text>
</comment>
<dbReference type="Proteomes" id="UP001203338">
    <property type="component" value="Unassembled WGS sequence"/>
</dbReference>
<proteinExistence type="predicted"/>
<dbReference type="EMBL" id="JAMFLX010000001">
    <property type="protein sequence ID" value="MCL6268429.1"/>
    <property type="molecule type" value="Genomic_DNA"/>
</dbReference>
<keyword evidence="2" id="KW-1185">Reference proteome</keyword>
<evidence type="ECO:0000313" key="1">
    <source>
        <dbReference type="EMBL" id="MCL6268429.1"/>
    </source>
</evidence>
<name>A0ABT0PAK9_9GAMM</name>